<dbReference type="FunFam" id="1.20.190.20:FF:000002">
    <property type="entry name" value="14-3-3 protein epsilon"/>
    <property type="match status" value="1"/>
</dbReference>
<dbReference type="CDD" id="cd11309">
    <property type="entry name" value="14-3-3_fungi"/>
    <property type="match status" value="1"/>
</dbReference>
<dbReference type="Gene3D" id="1.20.190.20">
    <property type="entry name" value="14-3-3 domain"/>
    <property type="match status" value="1"/>
</dbReference>
<feature type="region of interest" description="Disordered" evidence="3">
    <location>
        <begin position="457"/>
        <end position="495"/>
    </location>
</feature>
<evidence type="ECO:0000313" key="5">
    <source>
        <dbReference type="EMBL" id="CAG8953525.1"/>
    </source>
</evidence>
<organism evidence="5 6">
    <name type="scientific">Hymenoscyphus fraxineus</name>
    <dbReference type="NCBI Taxonomy" id="746836"/>
    <lineage>
        <taxon>Eukaryota</taxon>
        <taxon>Fungi</taxon>
        <taxon>Dikarya</taxon>
        <taxon>Ascomycota</taxon>
        <taxon>Pezizomycotina</taxon>
        <taxon>Leotiomycetes</taxon>
        <taxon>Helotiales</taxon>
        <taxon>Helotiaceae</taxon>
        <taxon>Hymenoscyphus</taxon>
    </lineage>
</organism>
<keyword evidence="6" id="KW-1185">Reference proteome</keyword>
<proteinExistence type="inferred from homology"/>
<dbReference type="PROSITE" id="PS00796">
    <property type="entry name" value="1433_1"/>
    <property type="match status" value="1"/>
</dbReference>
<dbReference type="SMART" id="SM00101">
    <property type="entry name" value="14_3_3"/>
    <property type="match status" value="1"/>
</dbReference>
<comment type="similarity">
    <text evidence="1 2">Belongs to the 14-3-3 family.</text>
</comment>
<protein>
    <recommendedName>
        <fullName evidence="4">14-3-3 domain-containing protein</fullName>
    </recommendedName>
</protein>
<dbReference type="OrthoDB" id="10260625at2759"/>
<dbReference type="PROSITE" id="PS00797">
    <property type="entry name" value="1433_2"/>
    <property type="match status" value="1"/>
</dbReference>
<dbReference type="PANTHER" id="PTHR18860">
    <property type="entry name" value="14-3-3 PROTEIN"/>
    <property type="match status" value="1"/>
</dbReference>
<gene>
    <name evidence="5" type="ORF">HYFRA_00009982</name>
</gene>
<dbReference type="AlphaFoldDB" id="A0A9N9PRW1"/>
<reference evidence="5" key="1">
    <citation type="submission" date="2021-07" db="EMBL/GenBank/DDBJ databases">
        <authorList>
            <person name="Durling M."/>
        </authorList>
    </citation>
    <scope>NUCLEOTIDE SEQUENCE</scope>
</reference>
<dbReference type="InterPro" id="IPR023409">
    <property type="entry name" value="14-3-3_CS"/>
</dbReference>
<comment type="caution">
    <text evidence="5">The sequence shown here is derived from an EMBL/GenBank/DDBJ whole genome shotgun (WGS) entry which is preliminary data.</text>
</comment>
<feature type="domain" description="14-3-3" evidence="4">
    <location>
        <begin position="229"/>
        <end position="469"/>
    </location>
</feature>
<evidence type="ECO:0000313" key="6">
    <source>
        <dbReference type="Proteomes" id="UP000696280"/>
    </source>
</evidence>
<dbReference type="Proteomes" id="UP000696280">
    <property type="component" value="Unassembled WGS sequence"/>
</dbReference>
<evidence type="ECO:0000259" key="4">
    <source>
        <dbReference type="SMART" id="SM00101"/>
    </source>
</evidence>
<dbReference type="SUPFAM" id="SSF48445">
    <property type="entry name" value="14-3-3 protein"/>
    <property type="match status" value="1"/>
</dbReference>
<evidence type="ECO:0000256" key="2">
    <source>
        <dbReference type="RuleBase" id="RU003466"/>
    </source>
</evidence>
<sequence>MCSCIVRQSTLDFNNLIGEQPKHTIISKFFVVVFPIMDLLMWMIEEVTIYSVAEPESTGIEYCWPAKHSHNLSSNMQVRKWKLQVSERKWITRFPLAGAITLPPSGNFGNGLKPAPRPSTCQADGHAMFVSLSSGSADYPADGSFDRWASAAIHILRFGAIYLVAHSLFNAGVASTHLADHQRTSPGPLHSEHPPPLLAILLSTSTSLPISRANAPISIDLSTATMGYEDSVYLAKLAEQAERYEEMVENMKSVASEDQELSVEERNLLSVAYKNVIGARRASWRIVTSIEQKEESKGNSSQVTLIKEYRQKIEAELAKICEDILEVLDKHLIPSAKSGESKVFYHKMKGDYHRYLAEFAIGDKRKESADKSLEAYKNATEVAQTDLAPTHPIRLGLALNFSVFYYEILNSPDQACHLAKQAFDDAIAELDTLSEESYKDSTLIMQLLRDNLTLWTSSEAEPTTTDASAAPAAETKDAPEAAAATETPAEPKAAE</sequence>
<feature type="compositionally biased region" description="Low complexity" evidence="3">
    <location>
        <begin position="480"/>
        <end position="495"/>
    </location>
</feature>
<dbReference type="InterPro" id="IPR000308">
    <property type="entry name" value="14-3-3"/>
</dbReference>
<evidence type="ECO:0000256" key="1">
    <source>
        <dbReference type="ARBA" id="ARBA00006141"/>
    </source>
</evidence>
<dbReference type="Pfam" id="PF00244">
    <property type="entry name" value="14-3-3"/>
    <property type="match status" value="1"/>
</dbReference>
<dbReference type="EMBL" id="CAJVRL010000051">
    <property type="protein sequence ID" value="CAG8953525.1"/>
    <property type="molecule type" value="Genomic_DNA"/>
</dbReference>
<evidence type="ECO:0000256" key="3">
    <source>
        <dbReference type="SAM" id="MobiDB-lite"/>
    </source>
</evidence>
<name>A0A9N9PRW1_9HELO</name>
<dbReference type="InterPro" id="IPR023410">
    <property type="entry name" value="14-3-3_domain"/>
</dbReference>
<dbReference type="PRINTS" id="PR00305">
    <property type="entry name" value="1433ZETA"/>
</dbReference>
<feature type="compositionally biased region" description="Low complexity" evidence="3">
    <location>
        <begin position="457"/>
        <end position="473"/>
    </location>
</feature>
<accession>A0A9N9PRW1</accession>
<dbReference type="InterPro" id="IPR036815">
    <property type="entry name" value="14-3-3_dom_sf"/>
</dbReference>